<name>Q9REY7_CARML</name>
<evidence type="ECO:0000256" key="1">
    <source>
        <dbReference type="SAM" id="Phobius"/>
    </source>
</evidence>
<sequence length="56" mass="6321">MKTNLPKEMLILFSISIFSNLILIFLTDTIIQKVLSSLSLIILLVVVCKEVKKNSN</sequence>
<proteinExistence type="predicted"/>
<reference evidence="2" key="1">
    <citation type="journal article" date="2000" name="Microbiology">
        <title>Characterization of the genetic locus responsible for production and immunity of carnobacteriocin A: the immunity gene confers cross-protection to enterocin B.</title>
        <authorList>
            <person name="Franz C.M."/>
            <person name="van Belkum M.J."/>
            <person name="Worobo R.W."/>
            <person name="Vederas J.C."/>
            <person name="Stiles M.E."/>
        </authorList>
    </citation>
    <scope>NUCLEOTIDE SEQUENCE</scope>
    <source>
        <strain evidence="2">LV17A</strain>
    </source>
</reference>
<evidence type="ECO:0000313" key="2">
    <source>
        <dbReference type="EMBL" id="AAF18150.1"/>
    </source>
</evidence>
<keyword evidence="1" id="KW-1133">Transmembrane helix</keyword>
<keyword evidence="1" id="KW-0812">Transmembrane</keyword>
<accession>Q9REY7</accession>
<gene>
    <name evidence="2" type="primary">cbiA</name>
</gene>
<keyword evidence="1" id="KW-0472">Membrane</keyword>
<feature type="transmembrane region" description="Helical" evidence="1">
    <location>
        <begin position="9"/>
        <end position="27"/>
    </location>
</feature>
<dbReference type="EMBL" id="AF207838">
    <property type="protein sequence ID" value="AAF18150.1"/>
    <property type="molecule type" value="Genomic_DNA"/>
</dbReference>
<organism evidence="2">
    <name type="scientific">Carnobacterium maltaromaticum</name>
    <name type="common">Carnobacterium piscicola</name>
    <dbReference type="NCBI Taxonomy" id="2751"/>
    <lineage>
        <taxon>Bacteria</taxon>
        <taxon>Bacillati</taxon>
        <taxon>Bacillota</taxon>
        <taxon>Bacilli</taxon>
        <taxon>Lactobacillales</taxon>
        <taxon>Carnobacteriaceae</taxon>
        <taxon>Carnobacterium</taxon>
    </lineage>
</organism>
<protein>
    <submittedName>
        <fullName evidence="2">Immunity protein CbiA</fullName>
    </submittedName>
</protein>
<dbReference type="AlphaFoldDB" id="Q9REY7"/>